<reference evidence="1" key="1">
    <citation type="submission" date="2021-06" db="EMBL/GenBank/DDBJ databases">
        <authorList>
            <person name="Kallberg Y."/>
            <person name="Tangrot J."/>
            <person name="Rosling A."/>
        </authorList>
    </citation>
    <scope>NUCLEOTIDE SEQUENCE</scope>
    <source>
        <strain evidence="1">MA461A</strain>
    </source>
</reference>
<keyword evidence="2" id="KW-1185">Reference proteome</keyword>
<accession>A0ACA9RHN5</accession>
<evidence type="ECO:0000313" key="2">
    <source>
        <dbReference type="Proteomes" id="UP000789920"/>
    </source>
</evidence>
<protein>
    <submittedName>
        <fullName evidence="1">10165_t:CDS:1</fullName>
    </submittedName>
</protein>
<evidence type="ECO:0000313" key="1">
    <source>
        <dbReference type="EMBL" id="CAG8794239.1"/>
    </source>
</evidence>
<dbReference type="EMBL" id="CAJVQC010054500">
    <property type="protein sequence ID" value="CAG8794239.1"/>
    <property type="molecule type" value="Genomic_DNA"/>
</dbReference>
<organism evidence="1 2">
    <name type="scientific">Racocetra persica</name>
    <dbReference type="NCBI Taxonomy" id="160502"/>
    <lineage>
        <taxon>Eukaryota</taxon>
        <taxon>Fungi</taxon>
        <taxon>Fungi incertae sedis</taxon>
        <taxon>Mucoromycota</taxon>
        <taxon>Glomeromycotina</taxon>
        <taxon>Glomeromycetes</taxon>
        <taxon>Diversisporales</taxon>
        <taxon>Gigasporaceae</taxon>
        <taxon>Racocetra</taxon>
    </lineage>
</organism>
<gene>
    <name evidence="1" type="ORF">RPERSI_LOCUS19721</name>
</gene>
<comment type="caution">
    <text evidence="1">The sequence shown here is derived from an EMBL/GenBank/DDBJ whole genome shotgun (WGS) entry which is preliminary data.</text>
</comment>
<feature type="non-terminal residue" evidence="1">
    <location>
        <position position="152"/>
    </location>
</feature>
<sequence length="152" mass="17713">MEDVYENEPKPWFSMSEFKDLPTEPRNAEKEFDKIIRNISYHASAVLHPIDNIGRILQNSKLDDNDTEAKAGYELLQRDRKGVFGDKLKDLIKEENTKAKLYNNANKDYFSEWDQKPPIKIQKLKSSTNIRLDLQETKTEIQALLDAQAIEK</sequence>
<dbReference type="Proteomes" id="UP000789920">
    <property type="component" value="Unassembled WGS sequence"/>
</dbReference>
<name>A0ACA9RHN5_9GLOM</name>
<proteinExistence type="predicted"/>